<accession>Q7NSG8</accession>
<protein>
    <submittedName>
        <fullName evidence="1">Probable phosphopyruvate hydratase</fullName>
    </submittedName>
</protein>
<organism evidence="1 2">
    <name type="scientific">Chromobacterium violaceum (strain ATCC 12472 / DSM 30191 / JCM 1249 / CCUG 213 / NBRC 12614 / NCIMB 9131 / NCTC 9757 / MK)</name>
    <dbReference type="NCBI Taxonomy" id="243365"/>
    <lineage>
        <taxon>Bacteria</taxon>
        <taxon>Pseudomonadati</taxon>
        <taxon>Pseudomonadota</taxon>
        <taxon>Betaproteobacteria</taxon>
        <taxon>Neisseriales</taxon>
        <taxon>Chromobacteriaceae</taxon>
        <taxon>Chromobacterium</taxon>
    </lineage>
</organism>
<dbReference type="STRING" id="243365.CV_3458"/>
<dbReference type="HOGENOM" id="CLU_1101950_0_0_4"/>
<dbReference type="EMBL" id="AE016825">
    <property type="protein sequence ID" value="AAQ61119.1"/>
    <property type="molecule type" value="Genomic_DNA"/>
</dbReference>
<reference evidence="1 2" key="1">
    <citation type="journal article" date="2003" name="Proc. Natl. Acad. Sci. U.S.A.">
        <title>The complete genome sequence of Chromobacterium violaceum reveals remarkable and exploitable bacterial adaptability.</title>
        <authorList>
            <person name="Vasconcelos A.T.R."/>
            <person name="de Almeida D.F."/>
            <person name="Almeida F.C."/>
            <person name="de Almeida L.G.P."/>
            <person name="de Almeida R."/>
            <person name="Goncalves J.A.A."/>
            <person name="Andrade E.M."/>
            <person name="Antonio R.V."/>
            <person name="Araripe J."/>
            <person name="de Araujo M.F.F."/>
            <person name="Filho S.A."/>
            <person name="Azevedo V."/>
            <person name="Batista A.J."/>
            <person name="Bataus L.A.M."/>
            <person name="Batista J.S."/>
            <person name="Belo A."/>
            <person name="vander Berg C."/>
            <person name="Blamey J."/>
            <person name="Bogo M."/>
            <person name="Bonato S."/>
            <person name="Bordignon J."/>
            <person name="Brito C.A."/>
            <person name="Brocchi M."/>
            <person name="Burity H.A."/>
            <person name="Camargo A.A."/>
            <person name="Cardoso D.D.P."/>
            <person name="Carneiro N.P."/>
            <person name="Carraro D.M."/>
            <person name="Carvalho C.M.B."/>
            <person name="Cascardo J.C.M."/>
            <person name="Cavada B.S."/>
            <person name="Chueire L.M.O."/>
            <person name="Pasa T.B.C."/>
            <person name="Duran N."/>
            <person name="Fagundes N."/>
            <person name="Falcao C.L."/>
            <person name="Fantinatti F."/>
            <person name="Farias I.P."/>
            <person name="Felipe M.S.S."/>
            <person name="Ferrari L.P."/>
            <person name="Ferro J.A."/>
            <person name="Ferro M.I.T."/>
            <person name="Franco G.R."/>
            <person name="Freitas N.S.A."/>
            <person name="Furlan L.R."/>
            <person name="Gazzinelli R.T."/>
            <person name="Gomes E.A."/>
            <person name="Goncalves P.R."/>
            <person name="Grangeiro T.B."/>
            <person name="Grattapaglia D."/>
            <person name="Grisard E.C."/>
            <person name="Guimaraes C.T."/>
            <person name="Hanna E.S."/>
            <person name="Hungria M."/>
            <person name="Jardim S.N."/>
            <person name="Laurino J."/>
            <person name="Leoi L.C.T."/>
            <person name="Fassarella L."/>
            <person name="Lima A."/>
            <person name="Loureiro M.F."/>
            <person name="Lyra M.C.P."/>
            <person name="Macedo M."/>
            <person name="Madeira H.M.F."/>
            <person name="Manfio G.P."/>
            <person name="Maranhao A.Q."/>
            <person name="Martins W.S."/>
            <person name="di Mauro S.M.Z."/>
            <person name="de Medeiros S.R.B."/>
            <person name="Meissner R.D.V."/>
            <person name="Menck C.F.M."/>
            <person name="Moreira M.A.M."/>
            <person name="Nascimento F.F."/>
            <person name="Nicolas M.F."/>
            <person name="Oliveira J.G."/>
            <person name="Oliveira S.C."/>
            <person name="Paixao R.F.C."/>
            <person name="Parente J.A."/>
            <person name="Pedrosa F.O."/>
            <person name="Pena S.J.D."/>
            <person name="Perreira J.O."/>
            <person name="Perreira M."/>
            <person name="Pinto L.S.R.C."/>
            <person name="Pinto L.S."/>
            <person name="Porto J.I.R."/>
            <person name="Potrich D.P."/>
            <person name="Neto C.E.R."/>
            <person name="Reis A.M.M."/>
            <person name="Rigo L.U."/>
            <person name="Rondinelli E."/>
            <person name="dos Santos E.B.P."/>
            <person name="Santos F.R."/>
            <person name="Schneider M.P.C."/>
            <person name="Seuanez H.N."/>
            <person name="Silva A.M.R."/>
            <person name="da Silva A.L.C."/>
            <person name="Silva D.W."/>
            <person name="Silva R."/>
            <person name="Simoes I.C."/>
            <person name="Simon D."/>
            <person name="Soares C.M.A."/>
            <person name="Soares R.B.A."/>
            <person name="Souza E.M."/>
            <person name="Souza K.R.L."/>
            <person name="Souza R.C."/>
            <person name="Steffens M.B.R."/>
            <person name="Steindel M."/>
            <person name="Teixeira S.R."/>
            <person name="Urmenyi T."/>
            <person name="Vettore A."/>
            <person name="Wassem R."/>
            <person name="Zaha A."/>
            <person name="Simpson A.J.G."/>
        </authorList>
    </citation>
    <scope>NUCLEOTIDE SEQUENCE [LARGE SCALE GENOMIC DNA]</scope>
    <source>
        <strain evidence="2">ATCC 12472 / DSM 30191 / JCM 1249 / NBRC 12614 / NCIMB 9131 / NCTC 9757</strain>
    </source>
</reference>
<proteinExistence type="predicted"/>
<dbReference type="AntiFam" id="ANF00127">
    <property type="entry name" value="Shadow ORF (opposite eno)"/>
</dbReference>
<evidence type="ECO:0000313" key="2">
    <source>
        <dbReference type="Proteomes" id="UP000001424"/>
    </source>
</evidence>
<sequence>MIASSWLSRFGAKPALVADGGGVAVAVADLLQVVEDLGAHAQRFAEGLRAHRDDHEFLDVQGIVGVLAAVDHVHHRHRQGHRASAAQVAVQRQAGVFGGGAGHGHGDRQHGVGAQAGLGLGAVEFDQGLVDEGLVGGVQADDGFANLGIDVVNGLQHALAQVAALVAVAQFQRFPGTGGSAGRHRRAAHDAGFQQHVGFHGRIAAGVQDFASYHVNDRTHCLSLHSFRLNLQRRSARQGGRTLPAVCYSKCSAWDCAAHAHGAH</sequence>
<dbReference type="AlphaFoldDB" id="Q7NSG8"/>
<dbReference type="KEGG" id="cvi:CV_3458"/>
<keyword evidence="1" id="KW-0670">Pyruvate</keyword>
<keyword evidence="2" id="KW-1185">Reference proteome</keyword>
<name>Q7NSG8_CHRVO</name>
<evidence type="ECO:0000313" key="1">
    <source>
        <dbReference type="EMBL" id="AAQ61119.1"/>
    </source>
</evidence>
<dbReference type="Proteomes" id="UP000001424">
    <property type="component" value="Chromosome"/>
</dbReference>
<dbReference type="eggNOG" id="ENOG5030D1S">
    <property type="taxonomic scope" value="Bacteria"/>
</dbReference>
<gene>
    <name evidence="1" type="ordered locus">CV_3458</name>
</gene>